<dbReference type="GO" id="GO:0051213">
    <property type="term" value="F:dioxygenase activity"/>
    <property type="evidence" value="ECO:0007669"/>
    <property type="project" value="UniProtKB-KW"/>
</dbReference>
<keyword evidence="2" id="KW-0288">FMN</keyword>
<evidence type="ECO:0000256" key="2">
    <source>
        <dbReference type="ARBA" id="ARBA00022643"/>
    </source>
</evidence>
<protein>
    <submittedName>
        <fullName evidence="4">2-nitropropane dioxygenase</fullName>
        <ecNumber evidence="4">1.13.12.16</ecNumber>
    </submittedName>
</protein>
<name>A0A378STI3_9MYCO</name>
<dbReference type="Proteomes" id="UP000254291">
    <property type="component" value="Unassembled WGS sequence"/>
</dbReference>
<evidence type="ECO:0000256" key="1">
    <source>
        <dbReference type="ARBA" id="ARBA00022630"/>
    </source>
</evidence>
<keyword evidence="3 4" id="KW-0560">Oxidoreductase</keyword>
<dbReference type="SUPFAM" id="SSF51412">
    <property type="entry name" value="Inosine monophosphate dehydrogenase (IMPDH)"/>
    <property type="match status" value="1"/>
</dbReference>
<keyword evidence="1" id="KW-0285">Flavoprotein</keyword>
<dbReference type="AlphaFoldDB" id="A0A378STI3"/>
<reference evidence="4 5" key="1">
    <citation type="submission" date="2018-06" db="EMBL/GenBank/DDBJ databases">
        <authorList>
            <consortium name="Pathogen Informatics"/>
            <person name="Doyle S."/>
        </authorList>
    </citation>
    <scope>NUCLEOTIDE SEQUENCE [LARGE SCALE GENOMIC DNA]</scope>
    <source>
        <strain evidence="4 5">NCTC10742</strain>
    </source>
</reference>
<evidence type="ECO:0000313" key="5">
    <source>
        <dbReference type="Proteomes" id="UP000254291"/>
    </source>
</evidence>
<dbReference type="EC" id="1.13.12.16" evidence="4"/>
<dbReference type="InterPro" id="IPR004136">
    <property type="entry name" value="NMO"/>
</dbReference>
<dbReference type="PANTHER" id="PTHR32332:SF20">
    <property type="entry name" value="2-NITROPROPANE DIOXYGENASE-LIKE PROTEIN"/>
    <property type="match status" value="1"/>
</dbReference>
<dbReference type="PANTHER" id="PTHR32332">
    <property type="entry name" value="2-NITROPROPANE DIOXYGENASE"/>
    <property type="match status" value="1"/>
</dbReference>
<dbReference type="InterPro" id="IPR013785">
    <property type="entry name" value="Aldolase_TIM"/>
</dbReference>
<accession>A0A378STI3</accession>
<dbReference type="Gene3D" id="3.20.20.70">
    <property type="entry name" value="Aldolase class I"/>
    <property type="match status" value="1"/>
</dbReference>
<keyword evidence="4" id="KW-0223">Dioxygenase</keyword>
<gene>
    <name evidence="4" type="ORF">NCTC10742_05336</name>
</gene>
<organism evidence="4 5">
    <name type="scientific">Mycolicibacterium gilvum</name>
    <dbReference type="NCBI Taxonomy" id="1804"/>
    <lineage>
        <taxon>Bacteria</taxon>
        <taxon>Bacillati</taxon>
        <taxon>Actinomycetota</taxon>
        <taxon>Actinomycetes</taxon>
        <taxon>Mycobacteriales</taxon>
        <taxon>Mycobacteriaceae</taxon>
        <taxon>Mycolicibacterium</taxon>
    </lineage>
</organism>
<sequence length="305" mass="31722">MTNRIQDLLGVEFPVVQAPMTYIARAELAAAVSEGGGLGMIETLTEEGRADLLRVRDLTDRPVAANLMIQGWKRDPSIVDVLAAAGVRHVFTSAGDPALFTDRLHDAGMTVVHVIGSLKGAMKAADAGVDALVVEGVEGGGFKSALGASTMVLLPLVAERVDLPLICAGGICDARSAAAAVVLGAEGLQMGTRMLASAEALVHTNFKDAIVAADDSGTILLDVPGNPTMRVLRTGLATRIDEQDADAKLLGRITDLYFGGDLEASVANTGQVSSRITGLVPAADIVRQTWCDIQAVLDDTRARLG</sequence>
<proteinExistence type="predicted"/>
<evidence type="ECO:0000256" key="3">
    <source>
        <dbReference type="ARBA" id="ARBA00023002"/>
    </source>
</evidence>
<evidence type="ECO:0000313" key="4">
    <source>
        <dbReference type="EMBL" id="STZ46070.1"/>
    </source>
</evidence>
<dbReference type="GO" id="GO:0018580">
    <property type="term" value="F:nitronate monooxygenase activity"/>
    <property type="evidence" value="ECO:0007669"/>
    <property type="project" value="UniProtKB-EC"/>
</dbReference>
<dbReference type="CDD" id="cd04730">
    <property type="entry name" value="NPD_like"/>
    <property type="match status" value="1"/>
</dbReference>
<dbReference type="Pfam" id="PF03060">
    <property type="entry name" value="NMO"/>
    <property type="match status" value="2"/>
</dbReference>
<dbReference type="RefSeq" id="WP_115328577.1">
    <property type="nucleotide sequence ID" value="NZ_JACKST010000133.1"/>
</dbReference>
<dbReference type="EMBL" id="UGQM01000001">
    <property type="protein sequence ID" value="STZ46070.1"/>
    <property type="molecule type" value="Genomic_DNA"/>
</dbReference>